<evidence type="ECO:0000256" key="1">
    <source>
        <dbReference type="SAM" id="MobiDB-lite"/>
    </source>
</evidence>
<name>A0A9P5YQM7_9AGAR</name>
<feature type="region of interest" description="Disordered" evidence="1">
    <location>
        <begin position="198"/>
        <end position="239"/>
    </location>
</feature>
<reference evidence="2" key="1">
    <citation type="submission" date="2020-11" db="EMBL/GenBank/DDBJ databases">
        <authorList>
            <consortium name="DOE Joint Genome Institute"/>
            <person name="Ahrendt S."/>
            <person name="Riley R."/>
            <person name="Andreopoulos W."/>
            <person name="Labutti K."/>
            <person name="Pangilinan J."/>
            <person name="Ruiz-Duenas F.J."/>
            <person name="Barrasa J.M."/>
            <person name="Sanchez-Garcia M."/>
            <person name="Camarero S."/>
            <person name="Miyauchi S."/>
            <person name="Serrano A."/>
            <person name="Linde D."/>
            <person name="Babiker R."/>
            <person name="Drula E."/>
            <person name="Ayuso-Fernandez I."/>
            <person name="Pacheco R."/>
            <person name="Padilla G."/>
            <person name="Ferreira P."/>
            <person name="Barriuso J."/>
            <person name="Kellner H."/>
            <person name="Castanera R."/>
            <person name="Alfaro M."/>
            <person name="Ramirez L."/>
            <person name="Pisabarro A.G."/>
            <person name="Kuo A."/>
            <person name="Tritt A."/>
            <person name="Lipzen A."/>
            <person name="He G."/>
            <person name="Yan M."/>
            <person name="Ng V."/>
            <person name="Cullen D."/>
            <person name="Martin F."/>
            <person name="Rosso M.-N."/>
            <person name="Henrissat B."/>
            <person name="Hibbett D."/>
            <person name="Martinez A.T."/>
            <person name="Grigoriev I.V."/>
        </authorList>
    </citation>
    <scope>NUCLEOTIDE SEQUENCE</scope>
    <source>
        <strain evidence="2">CIRM-BRFM 674</strain>
    </source>
</reference>
<dbReference type="Proteomes" id="UP000807469">
    <property type="component" value="Unassembled WGS sequence"/>
</dbReference>
<dbReference type="OrthoDB" id="1049195at2759"/>
<sequence length="364" mass="37587">MHMPLPSPGHVYSAYPVFPSPPAFGVHPAFITSSGLPSPHGLYPVYQTPQQSHTQQQQQHQQHQAHQLRLNLASVHGPFSPGVVMSPGTFYGRPGEVVPNPNPWINAAVGAPVHVGEHPPAQSPHHGQGPTPHAYATHGSYFYAMSSPKKAPSGHEPKGYFDPMYFPASASGYGGYVAATAGAGAGDSSGLAKEVGVQAKEGGDGGGGVEARGETGEGGGSEKGKGKEVERDEKPSALAHAVSESGADDVFALADASAEAELGGATISRTHSVGYARKPGAGHTASSGQVVSDSPPPSFAKSDPIQGWSRSVANAVASTEIDDIPLRAPASIQELKLPARVPWRSAAPYVAAKEKETKKEGESD</sequence>
<dbReference type="AlphaFoldDB" id="A0A9P5YQM7"/>
<accession>A0A9P5YQM7</accession>
<dbReference type="EMBL" id="MU155452">
    <property type="protein sequence ID" value="KAF9473323.1"/>
    <property type="molecule type" value="Genomic_DNA"/>
</dbReference>
<feature type="compositionally biased region" description="Basic and acidic residues" evidence="1">
    <location>
        <begin position="211"/>
        <end position="235"/>
    </location>
</feature>
<organism evidence="2 3">
    <name type="scientific">Pholiota conissans</name>
    <dbReference type="NCBI Taxonomy" id="109636"/>
    <lineage>
        <taxon>Eukaryota</taxon>
        <taxon>Fungi</taxon>
        <taxon>Dikarya</taxon>
        <taxon>Basidiomycota</taxon>
        <taxon>Agaricomycotina</taxon>
        <taxon>Agaricomycetes</taxon>
        <taxon>Agaricomycetidae</taxon>
        <taxon>Agaricales</taxon>
        <taxon>Agaricineae</taxon>
        <taxon>Strophariaceae</taxon>
        <taxon>Pholiota</taxon>
    </lineage>
</organism>
<protein>
    <submittedName>
        <fullName evidence="2">Uncharacterized protein</fullName>
    </submittedName>
</protein>
<evidence type="ECO:0000313" key="2">
    <source>
        <dbReference type="EMBL" id="KAF9473323.1"/>
    </source>
</evidence>
<proteinExistence type="predicted"/>
<gene>
    <name evidence="2" type="ORF">BDN70DRAFT_885949</name>
</gene>
<feature type="region of interest" description="Disordered" evidence="1">
    <location>
        <begin position="274"/>
        <end position="306"/>
    </location>
</feature>
<evidence type="ECO:0000313" key="3">
    <source>
        <dbReference type="Proteomes" id="UP000807469"/>
    </source>
</evidence>
<keyword evidence="3" id="KW-1185">Reference proteome</keyword>
<comment type="caution">
    <text evidence="2">The sequence shown here is derived from an EMBL/GenBank/DDBJ whole genome shotgun (WGS) entry which is preliminary data.</text>
</comment>